<evidence type="ECO:0000313" key="2">
    <source>
        <dbReference type="Proteomes" id="UP000745663"/>
    </source>
</evidence>
<dbReference type="RefSeq" id="WP_203584610.1">
    <property type="nucleotide sequence ID" value="NZ_JACOPV010000008.1"/>
</dbReference>
<dbReference type="InterPro" id="IPR016181">
    <property type="entry name" value="Acyl_CoA_acyltransferase"/>
</dbReference>
<protein>
    <submittedName>
        <fullName evidence="1">GNAT family N-acetyltransferase</fullName>
    </submittedName>
</protein>
<dbReference type="Proteomes" id="UP000745663">
    <property type="component" value="Unassembled WGS sequence"/>
</dbReference>
<dbReference type="Gene3D" id="3.40.630.30">
    <property type="match status" value="1"/>
</dbReference>
<dbReference type="SUPFAM" id="SSF55729">
    <property type="entry name" value="Acyl-CoA N-acyltransferases (Nat)"/>
    <property type="match status" value="1"/>
</dbReference>
<dbReference type="CDD" id="cd04301">
    <property type="entry name" value="NAT_SF"/>
    <property type="match status" value="1"/>
</dbReference>
<organism evidence="1 2">
    <name type="scientific">Pseudomonas arcuscaelestis</name>
    <dbReference type="NCBI Taxonomy" id="2710591"/>
    <lineage>
        <taxon>Bacteria</taxon>
        <taxon>Pseudomonadati</taxon>
        <taxon>Pseudomonadota</taxon>
        <taxon>Gammaproteobacteria</taxon>
        <taxon>Pseudomonadales</taxon>
        <taxon>Pseudomonadaceae</taxon>
        <taxon>Pseudomonas</taxon>
    </lineage>
</organism>
<evidence type="ECO:0000313" key="1">
    <source>
        <dbReference type="EMBL" id="MBM5458671.1"/>
    </source>
</evidence>
<accession>A0ABS2BYG2</accession>
<dbReference type="EMBL" id="JACOPV010000008">
    <property type="protein sequence ID" value="MBM5458671.1"/>
    <property type="molecule type" value="Genomic_DNA"/>
</dbReference>
<reference evidence="1 2" key="1">
    <citation type="submission" date="2020-08" db="EMBL/GenBank/DDBJ databases">
        <title>Description of novel Pseudomonas species.</title>
        <authorList>
            <person name="Duman M."/>
            <person name="Mulet M."/>
            <person name="Altun S."/>
            <person name="Saticioglu I.B."/>
            <person name="Lalucat J."/>
            <person name="Garcia-Valdes E."/>
        </authorList>
    </citation>
    <scope>NUCLEOTIDE SEQUENCE [LARGE SCALE GENOMIC DNA]</scope>
    <source>
        <strain evidence="1 2">P66</strain>
    </source>
</reference>
<proteinExistence type="predicted"/>
<sequence length="252" mass="28490">MKHLLVFEHQIGNRRDVTPVVTEYTRAAVGSAPEGQYEFFRARAVHSSAMGSSFHGWHNQVSITICHLTKQVKIGPTGQLIMSHRGRGLGPALMACVITWLKERGVPEYTIAPGFLSSVDASSDAAREQRNRFYMAFGFVLSKYDGTQTGLDVVEGSFTAENVGALTVPDRYQDRLKPWFDFEDELKDERESGVRCLAELKAMDQWTHNKSSFGRWLLRIMGWPVGFATRHLHKRKPWEPEQPGPRKSQAGR</sequence>
<name>A0ABS2BYG2_9PSED</name>
<comment type="caution">
    <text evidence="1">The sequence shown here is derived from an EMBL/GenBank/DDBJ whole genome shotgun (WGS) entry which is preliminary data.</text>
</comment>
<gene>
    <name evidence="1" type="ORF">H8F21_13970</name>
</gene>
<keyword evidence="2" id="KW-1185">Reference proteome</keyword>